<keyword evidence="5" id="KW-1133">Transmembrane helix</keyword>
<keyword evidence="1" id="KW-0001">2Fe-2S</keyword>
<proteinExistence type="predicted"/>
<dbReference type="RefSeq" id="WP_133741995.1">
    <property type="nucleotide sequence ID" value="NZ_SNYN01000010.1"/>
</dbReference>
<dbReference type="Proteomes" id="UP000295281">
    <property type="component" value="Unassembled WGS sequence"/>
</dbReference>
<dbReference type="InterPro" id="IPR017941">
    <property type="entry name" value="Rieske_2Fe-2S"/>
</dbReference>
<dbReference type="CDD" id="cd03467">
    <property type="entry name" value="Rieske"/>
    <property type="match status" value="1"/>
</dbReference>
<keyword evidence="5" id="KW-0812">Transmembrane</keyword>
<comment type="caution">
    <text evidence="7">The sequence shown here is derived from an EMBL/GenBank/DDBJ whole genome shotgun (WGS) entry which is preliminary data.</text>
</comment>
<evidence type="ECO:0000259" key="6">
    <source>
        <dbReference type="PROSITE" id="PS51296"/>
    </source>
</evidence>
<keyword evidence="3" id="KW-0408">Iron</keyword>
<dbReference type="OrthoDB" id="9795104at2"/>
<name>A0A4R6V5V4_9ACTN</name>
<evidence type="ECO:0000256" key="5">
    <source>
        <dbReference type="SAM" id="Phobius"/>
    </source>
</evidence>
<protein>
    <submittedName>
        <fullName evidence="7">Nitrite reductase/ring-hydroxylating ferredoxin subunit</fullName>
    </submittedName>
</protein>
<keyword evidence="2" id="KW-0479">Metal-binding</keyword>
<accession>A0A4R6V5V4</accession>
<keyword evidence="8" id="KW-1185">Reference proteome</keyword>
<dbReference type="InterPro" id="IPR019251">
    <property type="entry name" value="DUF2231_TM"/>
</dbReference>
<dbReference type="InterPro" id="IPR036922">
    <property type="entry name" value="Rieske_2Fe-2S_sf"/>
</dbReference>
<keyword evidence="5" id="KW-0472">Membrane</keyword>
<gene>
    <name evidence="7" type="ORF">EV190_11062</name>
</gene>
<feature type="transmembrane region" description="Helical" evidence="5">
    <location>
        <begin position="108"/>
        <end position="129"/>
    </location>
</feature>
<feature type="domain" description="Rieske" evidence="6">
    <location>
        <begin position="181"/>
        <end position="277"/>
    </location>
</feature>
<dbReference type="Pfam" id="PF00355">
    <property type="entry name" value="Rieske"/>
    <property type="match status" value="1"/>
</dbReference>
<evidence type="ECO:0000256" key="2">
    <source>
        <dbReference type="ARBA" id="ARBA00022723"/>
    </source>
</evidence>
<dbReference type="GO" id="GO:0004497">
    <property type="term" value="F:monooxygenase activity"/>
    <property type="evidence" value="ECO:0007669"/>
    <property type="project" value="UniProtKB-ARBA"/>
</dbReference>
<dbReference type="Pfam" id="PF09990">
    <property type="entry name" value="DUF2231"/>
    <property type="match status" value="1"/>
</dbReference>
<feature type="transmembrane region" description="Helical" evidence="5">
    <location>
        <begin position="141"/>
        <end position="162"/>
    </location>
</feature>
<evidence type="ECO:0000256" key="3">
    <source>
        <dbReference type="ARBA" id="ARBA00023004"/>
    </source>
</evidence>
<organism evidence="7 8">
    <name type="scientific">Actinorugispora endophytica</name>
    <dbReference type="NCBI Taxonomy" id="1605990"/>
    <lineage>
        <taxon>Bacteria</taxon>
        <taxon>Bacillati</taxon>
        <taxon>Actinomycetota</taxon>
        <taxon>Actinomycetes</taxon>
        <taxon>Streptosporangiales</taxon>
        <taxon>Nocardiopsidaceae</taxon>
        <taxon>Actinorugispora</taxon>
    </lineage>
</organism>
<dbReference type="GO" id="GO:0051537">
    <property type="term" value="F:2 iron, 2 sulfur cluster binding"/>
    <property type="evidence" value="ECO:0007669"/>
    <property type="project" value="UniProtKB-KW"/>
</dbReference>
<dbReference type="PROSITE" id="PS51296">
    <property type="entry name" value="RIESKE"/>
    <property type="match status" value="1"/>
</dbReference>
<dbReference type="PANTHER" id="PTHR21496">
    <property type="entry name" value="FERREDOXIN-RELATED"/>
    <property type="match status" value="1"/>
</dbReference>
<dbReference type="GO" id="GO:0016705">
    <property type="term" value="F:oxidoreductase activity, acting on paired donors, with incorporation or reduction of molecular oxygen"/>
    <property type="evidence" value="ECO:0007669"/>
    <property type="project" value="UniProtKB-ARBA"/>
</dbReference>
<evidence type="ECO:0000313" key="8">
    <source>
        <dbReference type="Proteomes" id="UP000295281"/>
    </source>
</evidence>
<evidence type="ECO:0000313" key="7">
    <source>
        <dbReference type="EMBL" id="TDQ51574.1"/>
    </source>
</evidence>
<dbReference type="SUPFAM" id="SSF50022">
    <property type="entry name" value="ISP domain"/>
    <property type="match status" value="1"/>
</dbReference>
<reference evidence="7 8" key="1">
    <citation type="submission" date="2019-03" db="EMBL/GenBank/DDBJ databases">
        <title>Genomic Encyclopedia of Type Strains, Phase IV (KMG-IV): sequencing the most valuable type-strain genomes for metagenomic binning, comparative biology and taxonomic classification.</title>
        <authorList>
            <person name="Goeker M."/>
        </authorList>
    </citation>
    <scope>NUCLEOTIDE SEQUENCE [LARGE SCALE GENOMIC DNA]</scope>
    <source>
        <strain evidence="7 8">DSM 46770</strain>
    </source>
</reference>
<dbReference type="AlphaFoldDB" id="A0A4R6V5V4"/>
<sequence>MRIGERIRRIEEAEKLDQAVAVVKRMVDRVPEGRLRDVLHGVQLGHPAHPLLVQVPIGVWTSALLLDLMPGARRPARVLVNVGLLAAVPAALAGAVDWSRMRRRHQRVGIVHAAANDVGILLFGASSLARARGRDGLGRALAMAGMGAVGLGGMLGAHIAYYRTGGANHADHLVDLLPSGWHGIGRITDFPDGKAARADLGDVPLAVVRRDRDVHVLVGTCAHMGGPLFEGEVDGDCLRCPWHGSAFRTADGVVAHGPATAAQQALEVSVHDGAVSVRRPPRLG</sequence>
<dbReference type="PANTHER" id="PTHR21496:SF23">
    <property type="entry name" value="3-PHENYLPROPIONATE_CINNAMIC ACID DIOXYGENASE FERREDOXIN SUBUNIT"/>
    <property type="match status" value="1"/>
</dbReference>
<dbReference type="EMBL" id="SNYN01000010">
    <property type="protein sequence ID" value="TDQ51574.1"/>
    <property type="molecule type" value="Genomic_DNA"/>
</dbReference>
<dbReference type="GO" id="GO:0046872">
    <property type="term" value="F:metal ion binding"/>
    <property type="evidence" value="ECO:0007669"/>
    <property type="project" value="UniProtKB-KW"/>
</dbReference>
<evidence type="ECO:0000256" key="4">
    <source>
        <dbReference type="ARBA" id="ARBA00023014"/>
    </source>
</evidence>
<evidence type="ECO:0000256" key="1">
    <source>
        <dbReference type="ARBA" id="ARBA00022714"/>
    </source>
</evidence>
<dbReference type="Gene3D" id="2.102.10.10">
    <property type="entry name" value="Rieske [2Fe-2S] iron-sulphur domain"/>
    <property type="match status" value="1"/>
</dbReference>
<keyword evidence="4" id="KW-0411">Iron-sulfur</keyword>